<dbReference type="AlphaFoldDB" id="A0AAQ3LXH7"/>
<dbReference type="GO" id="GO:0005666">
    <property type="term" value="C:RNA polymerase III complex"/>
    <property type="evidence" value="ECO:0007669"/>
    <property type="project" value="TreeGrafter"/>
</dbReference>
<sequence length="230" mass="25872">MYTLATIADVVQIHPTDFPKTSLRAIEDFVNTKYADKVIHKVGLCLGFHSLISASEGLIGHGTGIVNVNVDFRILVFRPFKGEILSATITHSNIRGIYLSMDFFEDIVVPPALLPENTEWCKDEQDEGGTEVFIWRTDDGEGGTNEFYFDRAEKVLFRVEQEEWNDLSPQMKRPDDYDESVTDEYGMRKVPYRIIGSMMHSGLGPTLWWLGEEGAAEDAEPAAEDVEMAG</sequence>
<comment type="function">
    <text evidence="6">DNA-dependent RNA polymerase which catalyzes the transcription of DNA into RNA using the four ribonucleoside triphosphates as substrates.</text>
</comment>
<protein>
    <recommendedName>
        <fullName evidence="6">DNA-directed RNA polymerase subunit</fullName>
    </recommendedName>
</protein>
<dbReference type="InterPro" id="IPR013238">
    <property type="entry name" value="RNA_pol_III_Rbc25"/>
</dbReference>
<evidence type="ECO:0000256" key="3">
    <source>
        <dbReference type="ARBA" id="ARBA00022478"/>
    </source>
</evidence>
<comment type="subcellular location">
    <subcellularLocation>
        <location evidence="1 6">Nucleus</location>
    </subcellularLocation>
</comment>
<dbReference type="PANTHER" id="PTHR12709:SF1">
    <property type="entry name" value="DNA-DIRECTED RNA POLYMERASE III SUBUNIT RPC8"/>
    <property type="match status" value="1"/>
</dbReference>
<evidence type="ECO:0000256" key="1">
    <source>
        <dbReference type="ARBA" id="ARBA00004123"/>
    </source>
</evidence>
<dbReference type="InterPro" id="IPR012340">
    <property type="entry name" value="NA-bd_OB-fold"/>
</dbReference>
<evidence type="ECO:0000256" key="6">
    <source>
        <dbReference type="RuleBase" id="RU369086"/>
    </source>
</evidence>
<dbReference type="Gene3D" id="2.40.50.140">
    <property type="entry name" value="Nucleic acid-binding proteins"/>
    <property type="match status" value="1"/>
</dbReference>
<name>A0AAQ3LXH7_9PEZI</name>
<dbReference type="GO" id="GO:0055029">
    <property type="term" value="C:nuclear DNA-directed RNA polymerase complex"/>
    <property type="evidence" value="ECO:0007669"/>
    <property type="project" value="UniProtKB-ARBA"/>
</dbReference>
<dbReference type="Pfam" id="PF03876">
    <property type="entry name" value="SHS2_Rpb7-N"/>
    <property type="match status" value="1"/>
</dbReference>
<dbReference type="GO" id="GO:0006384">
    <property type="term" value="P:transcription initiation at RNA polymerase III promoter"/>
    <property type="evidence" value="ECO:0007669"/>
    <property type="project" value="TreeGrafter"/>
</dbReference>
<dbReference type="InterPro" id="IPR045113">
    <property type="entry name" value="Rpb7-like"/>
</dbReference>
<dbReference type="Pfam" id="PF08292">
    <property type="entry name" value="RNA_pol_Rbc25"/>
    <property type="match status" value="1"/>
</dbReference>
<dbReference type="InterPro" id="IPR005576">
    <property type="entry name" value="Rpb7-like_N"/>
</dbReference>
<evidence type="ECO:0000256" key="4">
    <source>
        <dbReference type="ARBA" id="ARBA00023163"/>
    </source>
</evidence>
<evidence type="ECO:0000259" key="8">
    <source>
        <dbReference type="Pfam" id="PF08292"/>
    </source>
</evidence>
<dbReference type="Proteomes" id="UP001303373">
    <property type="component" value="Chromosome 1"/>
</dbReference>
<evidence type="ECO:0000256" key="2">
    <source>
        <dbReference type="ARBA" id="ARBA00009307"/>
    </source>
</evidence>
<keyword evidence="3 6" id="KW-0240">DNA-directed RNA polymerase</keyword>
<keyword evidence="10" id="KW-1185">Reference proteome</keyword>
<keyword evidence="4 6" id="KW-0804">Transcription</keyword>
<feature type="domain" description="RNA polymerase Rpb7-like N-terminal" evidence="7">
    <location>
        <begin position="9"/>
        <end position="64"/>
    </location>
</feature>
<reference evidence="9 10" key="1">
    <citation type="submission" date="2023-11" db="EMBL/GenBank/DDBJ databases">
        <title>An acidophilic fungus is an integral part of prey digestion in a carnivorous sundew plant.</title>
        <authorList>
            <person name="Tsai I.J."/>
        </authorList>
    </citation>
    <scope>NUCLEOTIDE SEQUENCE [LARGE SCALE GENOMIC DNA]</scope>
    <source>
        <strain evidence="9">169a</strain>
    </source>
</reference>
<evidence type="ECO:0000259" key="7">
    <source>
        <dbReference type="Pfam" id="PF03876"/>
    </source>
</evidence>
<gene>
    <name evidence="9" type="ORF">R9X50_00044800</name>
</gene>
<keyword evidence="5 6" id="KW-0539">Nucleus</keyword>
<dbReference type="InterPro" id="IPR036898">
    <property type="entry name" value="RNA_pol_Rpb7-like_N_sf"/>
</dbReference>
<proteinExistence type="inferred from homology"/>
<accession>A0AAQ3LXH7</accession>
<evidence type="ECO:0000313" key="9">
    <source>
        <dbReference type="EMBL" id="WPG97668.1"/>
    </source>
</evidence>
<evidence type="ECO:0000313" key="10">
    <source>
        <dbReference type="Proteomes" id="UP001303373"/>
    </source>
</evidence>
<evidence type="ECO:0000256" key="5">
    <source>
        <dbReference type="ARBA" id="ARBA00023242"/>
    </source>
</evidence>
<dbReference type="Gene3D" id="3.30.1490.120">
    <property type="entry name" value="RNA polymerase Rpb7-like, N-terminal domain"/>
    <property type="match status" value="1"/>
</dbReference>
<dbReference type="PANTHER" id="PTHR12709">
    <property type="entry name" value="DNA-DIRECTED RNA POLYMERASE II, III"/>
    <property type="match status" value="1"/>
</dbReference>
<comment type="similarity">
    <text evidence="2">Belongs to the eukaryotic RPB7/RPC8 RNA polymerase subunit family.</text>
</comment>
<organism evidence="9 10">
    <name type="scientific">Acrodontium crateriforme</name>
    <dbReference type="NCBI Taxonomy" id="150365"/>
    <lineage>
        <taxon>Eukaryota</taxon>
        <taxon>Fungi</taxon>
        <taxon>Dikarya</taxon>
        <taxon>Ascomycota</taxon>
        <taxon>Pezizomycotina</taxon>
        <taxon>Dothideomycetes</taxon>
        <taxon>Dothideomycetidae</taxon>
        <taxon>Mycosphaerellales</taxon>
        <taxon>Teratosphaeriaceae</taxon>
        <taxon>Acrodontium</taxon>
    </lineage>
</organism>
<dbReference type="CDD" id="cd04330">
    <property type="entry name" value="RNAP_III_Rpc25_N"/>
    <property type="match status" value="1"/>
</dbReference>
<feature type="domain" description="RNA polymerase III subunit Rpc25" evidence="8">
    <location>
        <begin position="83"/>
        <end position="209"/>
    </location>
</feature>
<dbReference type="SUPFAM" id="SSF88798">
    <property type="entry name" value="N-terminal, heterodimerisation domain of RBP7 (RpoE)"/>
    <property type="match status" value="1"/>
</dbReference>
<dbReference type="EMBL" id="CP138580">
    <property type="protein sequence ID" value="WPG97668.1"/>
    <property type="molecule type" value="Genomic_DNA"/>
</dbReference>